<keyword evidence="3" id="KW-1185">Reference proteome</keyword>
<dbReference type="AlphaFoldDB" id="A0A267FDG6"/>
<dbReference type="EMBL" id="NIVC01001177">
    <property type="protein sequence ID" value="PAA71264.1"/>
    <property type="molecule type" value="Genomic_DNA"/>
</dbReference>
<sequence length="679" mass="73762">MDLMTAVSRMETPTLVVNHCNDVGCSHPSCWASRKLYRRNAYLLMLKGVPPTEIQAHKQTLERPADTQRVAEIPTQKVHNMVDELFNSIDGHAVDADDWHSMAGRGISAGQLSIKHMPTPMSSLSRQMAPKPRRGQLPRGDGAAADAEDDLDADEEYEDELDDKGLSHPSQGRWRRPVAKQRSLCVQDMSNQQHEDVGRQYAALHQHSREYVWVPNPNRKPKEGPLRRSDPDPTLACVNINQELGQYLQEDTYNQRQAFLQERAVERSHLSTARVQRFFRSMAPSSAAKNVDLFKLPSDLLSEVLRGVDRGEPMTNESLTRMVEQAADTPTGAAAAAPAPQDSGSEFERYVLRQRRAQLHNSESGRNLREPQKHTTKMPVFLMDSSPGAVGEEAIEKRRLPPIGTKSVDQRRVGQGKSNAHTGGGGSRLVVGQFKRAVGRDCQLMLGPVSADTTPAASTQLSARSSGASTAGGSTSVAVECRSDRSTLLDEVLPSRQPGTKDAALATLLALNRPTYELDDPWSEAGAYPTEAPHPTTRDGTRLTTAASLDNVESGRREIDSATAGVCLSLTTPAPDVVTEDDNESDIGENDQEQQQQQQEEDEDNPAKATLLVAAPAGPGAPPPSPEVAHATVDATADVPRTSSPPPASPQRRLIANKSKSAASSGQLMPTLNEDEEAD</sequence>
<feature type="compositionally biased region" description="Acidic residues" evidence="1">
    <location>
        <begin position="578"/>
        <end position="592"/>
    </location>
</feature>
<feature type="region of interest" description="Disordered" evidence="1">
    <location>
        <begin position="408"/>
        <end position="428"/>
    </location>
</feature>
<evidence type="ECO:0000313" key="3">
    <source>
        <dbReference type="Proteomes" id="UP000215902"/>
    </source>
</evidence>
<accession>A0A267FDG6</accession>
<feature type="region of interest" description="Disordered" evidence="1">
    <location>
        <begin position="112"/>
        <end position="179"/>
    </location>
</feature>
<evidence type="ECO:0000256" key="1">
    <source>
        <dbReference type="SAM" id="MobiDB-lite"/>
    </source>
</evidence>
<feature type="compositionally biased region" description="Polar residues" evidence="1">
    <location>
        <begin position="658"/>
        <end position="670"/>
    </location>
</feature>
<organism evidence="2 3">
    <name type="scientific">Macrostomum lignano</name>
    <dbReference type="NCBI Taxonomy" id="282301"/>
    <lineage>
        <taxon>Eukaryota</taxon>
        <taxon>Metazoa</taxon>
        <taxon>Spiralia</taxon>
        <taxon>Lophotrochozoa</taxon>
        <taxon>Platyhelminthes</taxon>
        <taxon>Rhabditophora</taxon>
        <taxon>Macrostomorpha</taxon>
        <taxon>Macrostomida</taxon>
        <taxon>Macrostomidae</taxon>
        <taxon>Macrostomum</taxon>
    </lineage>
</organism>
<feature type="compositionally biased region" description="Low complexity" evidence="1">
    <location>
        <begin position="628"/>
        <end position="639"/>
    </location>
</feature>
<dbReference type="Proteomes" id="UP000215902">
    <property type="component" value="Unassembled WGS sequence"/>
</dbReference>
<feature type="compositionally biased region" description="Acidic residues" evidence="1">
    <location>
        <begin position="146"/>
        <end position="162"/>
    </location>
</feature>
<protein>
    <submittedName>
        <fullName evidence="2">Uncharacterized protein</fullName>
    </submittedName>
</protein>
<feature type="region of interest" description="Disordered" evidence="1">
    <location>
        <begin position="521"/>
        <end position="679"/>
    </location>
</feature>
<proteinExistence type="predicted"/>
<gene>
    <name evidence="2" type="ORF">BOX15_Mlig003391g1</name>
</gene>
<feature type="compositionally biased region" description="Low complexity" evidence="1">
    <location>
        <begin position="462"/>
        <end position="476"/>
    </location>
</feature>
<reference evidence="2 3" key="1">
    <citation type="submission" date="2017-06" db="EMBL/GenBank/DDBJ databases">
        <title>A platform for efficient transgenesis in Macrostomum lignano, a flatworm model organism for stem cell research.</title>
        <authorList>
            <person name="Berezikov E."/>
        </authorList>
    </citation>
    <scope>NUCLEOTIDE SEQUENCE [LARGE SCALE GENOMIC DNA]</scope>
    <source>
        <strain evidence="2">DV1</strain>
        <tissue evidence="2">Whole organism</tissue>
    </source>
</reference>
<feature type="region of interest" description="Disordered" evidence="1">
    <location>
        <begin position="453"/>
        <end position="477"/>
    </location>
</feature>
<evidence type="ECO:0000313" key="2">
    <source>
        <dbReference type="EMBL" id="PAA71264.1"/>
    </source>
</evidence>
<name>A0A267FDG6_9PLAT</name>
<comment type="caution">
    <text evidence="2">The sequence shown here is derived from an EMBL/GenBank/DDBJ whole genome shotgun (WGS) entry which is preliminary data.</text>
</comment>